<proteinExistence type="predicted"/>
<gene>
    <name evidence="1" type="ORF">CVT23_09640</name>
</gene>
<keyword evidence="2" id="KW-1185">Reference proteome</keyword>
<sequence>MPRDHLRHALFGVEGEASVRGQPRAAEGVRRAQPEPLIVSASYRSDVPAFHGPRFLSQLRAGFADVPNPYGSRPYRVSLEATDVDGFIFWTRNARPFREGLAAAGKRAPFVVQYTVTGYPETLERGVPPADHAIAEMRRIVGDFGPGTVVWRYDPVIWTSETDAAFHRQNFARLADALTGVTDEVTLSAATLYAKSRRNLKRHAPALAVDDPPDEEKRGLLGDLGAIAAARNMTATLCSQPHLLSDNLKPAKCVDAARLARIGGAAFRAKRKGNRPGCECAESRDIGRYDSCAHGCLYCYAVNDHEKVTLAV</sequence>
<keyword evidence="1" id="KW-0456">Lyase</keyword>
<dbReference type="GO" id="GO:0016829">
    <property type="term" value="F:lyase activity"/>
    <property type="evidence" value="ECO:0007669"/>
    <property type="project" value="UniProtKB-KW"/>
</dbReference>
<dbReference type="Pfam" id="PF08902">
    <property type="entry name" value="DUF1848"/>
    <property type="match status" value="1"/>
</dbReference>
<comment type="caution">
    <text evidence="1">The sequence shown here is derived from an EMBL/GenBank/DDBJ whole genome shotgun (WGS) entry which is preliminary data.</text>
</comment>
<dbReference type="EMBL" id="PHIG01000031">
    <property type="protein sequence ID" value="PJK30015.1"/>
    <property type="molecule type" value="Genomic_DNA"/>
</dbReference>
<organism evidence="1 2">
    <name type="scientific">Minwuia thermotolerans</name>
    <dbReference type="NCBI Taxonomy" id="2056226"/>
    <lineage>
        <taxon>Bacteria</taxon>
        <taxon>Pseudomonadati</taxon>
        <taxon>Pseudomonadota</taxon>
        <taxon>Alphaproteobacteria</taxon>
        <taxon>Minwuiales</taxon>
        <taxon>Minwuiaceae</taxon>
        <taxon>Minwuia</taxon>
    </lineage>
</organism>
<evidence type="ECO:0000313" key="2">
    <source>
        <dbReference type="Proteomes" id="UP000229498"/>
    </source>
</evidence>
<name>A0A2M9G2T1_9PROT</name>
<evidence type="ECO:0000313" key="1">
    <source>
        <dbReference type="EMBL" id="PJK30015.1"/>
    </source>
</evidence>
<protein>
    <submittedName>
        <fullName evidence="1">DNA repair photolyase</fullName>
    </submittedName>
</protein>
<accession>A0A2M9G2T1</accession>
<dbReference type="OrthoDB" id="9771212at2"/>
<reference evidence="1 2" key="1">
    <citation type="submission" date="2017-11" db="EMBL/GenBank/DDBJ databases">
        <title>Draft genome sequence of Rhizobiales bacterium SY3-13.</title>
        <authorList>
            <person name="Sun C."/>
        </authorList>
    </citation>
    <scope>NUCLEOTIDE SEQUENCE [LARGE SCALE GENOMIC DNA]</scope>
    <source>
        <strain evidence="1 2">SY3-13</strain>
    </source>
</reference>
<dbReference type="Proteomes" id="UP000229498">
    <property type="component" value="Unassembled WGS sequence"/>
</dbReference>
<dbReference type="AlphaFoldDB" id="A0A2M9G2T1"/>
<dbReference type="InterPro" id="IPR014998">
    <property type="entry name" value="DUF1848"/>
</dbReference>